<dbReference type="PANTHER" id="PTHR12940">
    <property type="entry name" value="ES-2 PROTEIN - RELATED"/>
    <property type="match status" value="1"/>
</dbReference>
<feature type="region of interest" description="Disordered" evidence="5">
    <location>
        <begin position="563"/>
        <end position="793"/>
    </location>
</feature>
<dbReference type="PANTHER" id="PTHR12940:SF0">
    <property type="entry name" value="SPLICING FACTOR ESS-2 HOMOLOG"/>
    <property type="match status" value="1"/>
</dbReference>
<comment type="similarity">
    <text evidence="2">Belongs to the ESS2 family.</text>
</comment>
<gene>
    <name evidence="7" type="ORF">CVT26_014233</name>
</gene>
<evidence type="ECO:0000256" key="2">
    <source>
        <dbReference type="ARBA" id="ARBA00009072"/>
    </source>
</evidence>
<dbReference type="OrthoDB" id="19679at2759"/>
<dbReference type="STRING" id="231916.A0A409VXJ5"/>
<dbReference type="Pfam" id="PF10447">
    <property type="entry name" value="EXOSC1"/>
    <property type="match status" value="1"/>
</dbReference>
<name>A0A409VXJ5_9AGAR</name>
<feature type="compositionally biased region" description="Polar residues" evidence="5">
    <location>
        <begin position="720"/>
        <end position="740"/>
    </location>
</feature>
<protein>
    <recommendedName>
        <fullName evidence="6">S1 motif domain-containing protein</fullName>
    </recommendedName>
</protein>
<feature type="compositionally biased region" description="Basic and acidic residues" evidence="5">
    <location>
        <begin position="1373"/>
        <end position="1382"/>
    </location>
</feature>
<keyword evidence="8" id="KW-1185">Reference proteome</keyword>
<dbReference type="EMBL" id="NHYE01005520">
    <property type="protein sequence ID" value="PPQ70967.1"/>
    <property type="molecule type" value="Genomic_DNA"/>
</dbReference>
<feature type="region of interest" description="Disordered" evidence="5">
    <location>
        <begin position="969"/>
        <end position="1001"/>
    </location>
</feature>
<feature type="region of interest" description="Disordered" evidence="5">
    <location>
        <begin position="1286"/>
        <end position="1391"/>
    </location>
</feature>
<dbReference type="InParanoid" id="A0A409VXJ5"/>
<comment type="caution">
    <text evidence="7">The sequence shown here is derived from an EMBL/GenBank/DDBJ whole genome shotgun (WGS) entry which is preliminary data.</text>
</comment>
<feature type="compositionally biased region" description="Polar residues" evidence="5">
    <location>
        <begin position="1325"/>
        <end position="1337"/>
    </location>
</feature>
<dbReference type="GO" id="GO:0071013">
    <property type="term" value="C:catalytic step 2 spliceosome"/>
    <property type="evidence" value="ECO:0007669"/>
    <property type="project" value="TreeGrafter"/>
</dbReference>
<evidence type="ECO:0000313" key="7">
    <source>
        <dbReference type="EMBL" id="PPQ70967.1"/>
    </source>
</evidence>
<dbReference type="InterPro" id="IPR012340">
    <property type="entry name" value="NA-bd_OB-fold"/>
</dbReference>
<dbReference type="Gene3D" id="6.10.250.1080">
    <property type="match status" value="1"/>
</dbReference>
<dbReference type="InterPro" id="IPR019495">
    <property type="entry name" value="EXOSC1_C"/>
</dbReference>
<feature type="compositionally biased region" description="Low complexity" evidence="5">
    <location>
        <begin position="582"/>
        <end position="599"/>
    </location>
</feature>
<organism evidence="7 8">
    <name type="scientific">Gymnopilus dilepis</name>
    <dbReference type="NCBI Taxonomy" id="231916"/>
    <lineage>
        <taxon>Eukaryota</taxon>
        <taxon>Fungi</taxon>
        <taxon>Dikarya</taxon>
        <taxon>Basidiomycota</taxon>
        <taxon>Agaricomycotina</taxon>
        <taxon>Agaricomycetes</taxon>
        <taxon>Agaricomycetidae</taxon>
        <taxon>Agaricales</taxon>
        <taxon>Agaricineae</taxon>
        <taxon>Hymenogastraceae</taxon>
        <taxon>Gymnopilus</taxon>
    </lineage>
</organism>
<dbReference type="SUPFAM" id="SSF50249">
    <property type="entry name" value="Nucleic acid-binding proteins"/>
    <property type="match status" value="1"/>
</dbReference>
<feature type="coiled-coil region" evidence="4">
    <location>
        <begin position="228"/>
        <end position="326"/>
    </location>
</feature>
<evidence type="ECO:0000256" key="4">
    <source>
        <dbReference type="SAM" id="Coils"/>
    </source>
</evidence>
<feature type="compositionally biased region" description="Polar residues" evidence="5">
    <location>
        <begin position="683"/>
        <end position="703"/>
    </location>
</feature>
<feature type="compositionally biased region" description="Polar residues" evidence="5">
    <location>
        <begin position="442"/>
        <end position="464"/>
    </location>
</feature>
<feature type="compositionally biased region" description="Polar residues" evidence="5">
    <location>
        <begin position="747"/>
        <end position="758"/>
    </location>
</feature>
<feature type="domain" description="S1 motif" evidence="6">
    <location>
        <begin position="62"/>
        <end position="143"/>
    </location>
</feature>
<feature type="compositionally biased region" description="Gly residues" evidence="5">
    <location>
        <begin position="841"/>
        <end position="850"/>
    </location>
</feature>
<evidence type="ECO:0000313" key="8">
    <source>
        <dbReference type="Proteomes" id="UP000284706"/>
    </source>
</evidence>
<evidence type="ECO:0000256" key="1">
    <source>
        <dbReference type="ARBA" id="ARBA00004123"/>
    </source>
</evidence>
<comment type="subcellular location">
    <subcellularLocation>
        <location evidence="1">Nucleus</location>
    </subcellularLocation>
</comment>
<reference evidence="7 8" key="1">
    <citation type="journal article" date="2018" name="Evol. Lett.">
        <title>Horizontal gene cluster transfer increased hallucinogenic mushroom diversity.</title>
        <authorList>
            <person name="Reynolds H.T."/>
            <person name="Vijayakumar V."/>
            <person name="Gluck-Thaler E."/>
            <person name="Korotkin H.B."/>
            <person name="Matheny P.B."/>
            <person name="Slot J.C."/>
        </authorList>
    </citation>
    <scope>NUCLEOTIDE SEQUENCE [LARGE SCALE GENOMIC DNA]</scope>
    <source>
        <strain evidence="7 8">SRW20</strain>
    </source>
</reference>
<sequence length="1391" mass="151557">MLSTTVLPGQPIILPPRTPAPQLGPGTYQRDGLVRASLLGVPRINASTLTIPRIQPHTPMPGSIVIGTVTRLSPLQALISITVVDGVPLPAGEEFTGVIRTQDVRATEKDRVKIGDSFRGGDVVRTQVISLGDARSYFVTTARNDLGVIFATSEAGATLEPVSWQEMRCPKTGKLEKRKPVSQALMAAVLSATDALRKDRHMSLDDNSISFSSSTDWRAKYNEVLDMLAETRAELDDFHQASKELEAELESELQRTEKAQQDLQAKVVRAEHERDEWKGKFMSLQTTHNTTTTSLQRELDQLRQEHQQTKVRLRELEMGNDDLERNERAVSSSLADMETKYSKTLEEKILLEHELLEKAGLEEETQRLKDELRGAFLFLVAVIWWLILILDANVEISILREQLNGLSARKDSSTSLLVEPQGSQTSLPSTENLLDTAPPPNLDSTDISPATEPSLSETVTTTPKASALSRPAVPSPFMPRIKSTVDKPTPLKNTSNLLRTSTTLPSLSSPTTASPRGLVKPTTVPKLSSLTSVITTSSSTGSIAKNKGVQMVSEMRARVRNLEQKIHTRVPRLRMASSTRQSLTSTPISPIPGTSSPSSMASNGSTAKTSLESQRRSVESRRYNDSPVSNASKKSGGDSSGWVLIMEDSPSPQKNKIAKGLKEKRRLSNGTAPTSFRPAASTVARSTSPSLSTGPMNPLSVSTGVRRPQSRHSGGGPSTARPQTPTFLPVPSNSLSTSTVGMKRSTGPGSTPYSQMKRSSLGKPAVPVPPLPTSARERPITMPPTGYTGNYRSVSPIESKSKALPNLPDDLTANVTIRPSSRMPSSTSGSSILTKSRIGRPSGGISGRRSGGAETHNVLDITDLEPPSRTLRELPTAIRIEASRLLVASVIPNVIMSSTQPPERSLNRQVVLEEDEYTEALSRIIARDFFPSLVHLDATNEYLDALHSRDPHLINASVRRLQEVSFTPATSKRGWGQTPSKTPFGLAGETPVRSAEGEPAQKRAKYDLDMNLDEFQARYTSEDNSSFTQILDEENRIRKEKWAWAWNAQKRVEDQQNKMIEQRETMLLEPPKAPGVREKFMIELPKPAGLITDAPEKECEAEGKEGGVVAVREKAANDNESVDVMAPVKDTRPAGVDGWRFKARNSLMFPPDADVSPYHPKPISAEAEANPKGVNYDSTRLAEQDHQVGEQRSASAPPSPTRSRVDAAISGTPYRPSSPKEAGFSLVPNLPSPTPAELGPAALKQLMTWGTINATPRIISQTGDPDDLRTPFRIPEISTREAISHRLSDSASKSLRAKAEKINSSSRTPRTIKSSLLGKKGNMGPPSSTPRKTQAAGNLTPAAKRLLERTTMGTAASRRAEAMEQTAGWDLGSKGKERDLNRLRWTPTPTR</sequence>
<dbReference type="InterPro" id="IPR003029">
    <property type="entry name" value="S1_domain"/>
</dbReference>
<dbReference type="GO" id="GO:0003723">
    <property type="term" value="F:RNA binding"/>
    <property type="evidence" value="ECO:0007669"/>
    <property type="project" value="InterPro"/>
</dbReference>
<evidence type="ECO:0000256" key="3">
    <source>
        <dbReference type="ARBA" id="ARBA00023242"/>
    </source>
</evidence>
<dbReference type="Proteomes" id="UP000284706">
    <property type="component" value="Unassembled WGS sequence"/>
</dbReference>
<feature type="compositionally biased region" description="Low complexity" evidence="5">
    <location>
        <begin position="816"/>
        <end position="840"/>
    </location>
</feature>
<dbReference type="Gene3D" id="2.40.50.140">
    <property type="entry name" value="Nucleic acid-binding proteins"/>
    <property type="match status" value="1"/>
</dbReference>
<feature type="compositionally biased region" description="Basic and acidic residues" evidence="5">
    <location>
        <begin position="613"/>
        <end position="624"/>
    </location>
</feature>
<feature type="compositionally biased region" description="Polar residues" evidence="5">
    <location>
        <begin position="1302"/>
        <end position="1314"/>
    </location>
</feature>
<feature type="region of interest" description="Disordered" evidence="5">
    <location>
        <begin position="414"/>
        <end position="523"/>
    </location>
</feature>
<evidence type="ECO:0000256" key="5">
    <source>
        <dbReference type="SAM" id="MobiDB-lite"/>
    </source>
</evidence>
<dbReference type="GO" id="GO:0000178">
    <property type="term" value="C:exosome (RNase complex)"/>
    <property type="evidence" value="ECO:0007669"/>
    <property type="project" value="InterPro"/>
</dbReference>
<feature type="compositionally biased region" description="Basic residues" evidence="5">
    <location>
        <begin position="656"/>
        <end position="667"/>
    </location>
</feature>
<dbReference type="PROSITE" id="PS50126">
    <property type="entry name" value="S1"/>
    <property type="match status" value="1"/>
</dbReference>
<feature type="compositionally biased region" description="Polar residues" evidence="5">
    <location>
        <begin position="414"/>
        <end position="433"/>
    </location>
</feature>
<feature type="compositionally biased region" description="Polar residues" evidence="5">
    <location>
        <begin position="600"/>
        <end position="612"/>
    </location>
</feature>
<feature type="region of interest" description="Disordered" evidence="5">
    <location>
        <begin position="814"/>
        <end position="854"/>
    </location>
</feature>
<dbReference type="Pfam" id="PF09751">
    <property type="entry name" value="Es2"/>
    <property type="match status" value="1"/>
</dbReference>
<feature type="compositionally biased region" description="Low complexity" evidence="5">
    <location>
        <begin position="494"/>
        <end position="515"/>
    </location>
</feature>
<evidence type="ECO:0000259" key="6">
    <source>
        <dbReference type="PROSITE" id="PS50126"/>
    </source>
</evidence>
<dbReference type="CDD" id="cd05791">
    <property type="entry name" value="S1_CSL4"/>
    <property type="match status" value="1"/>
</dbReference>
<keyword evidence="4" id="KW-0175">Coiled coil</keyword>
<accession>A0A409VXJ5</accession>
<dbReference type="InterPro" id="IPR019148">
    <property type="entry name" value="Nuclear_protein_DGCR14_ESS-2"/>
</dbReference>
<keyword evidence="3" id="KW-0539">Nucleus</keyword>
<feature type="region of interest" description="Disordered" evidence="5">
    <location>
        <begin position="1184"/>
        <end position="1223"/>
    </location>
</feature>
<proteinExistence type="inferred from homology"/>